<accession>A0A2P6RNF0</accession>
<evidence type="ECO:0000313" key="3">
    <source>
        <dbReference type="Proteomes" id="UP000238479"/>
    </source>
</evidence>
<evidence type="ECO:0000313" key="2">
    <source>
        <dbReference type="EMBL" id="PRQ47911.1"/>
    </source>
</evidence>
<dbReference type="EMBL" id="PDCK01000040">
    <property type="protein sequence ID" value="PRQ47911.1"/>
    <property type="molecule type" value="Genomic_DNA"/>
</dbReference>
<sequence>MRCPVLCIVLSTIMRLLHLGRALLPLTLLHRHLLDEMDPSFDQDYERPLGCLKA</sequence>
<dbReference type="Proteomes" id="UP000238479">
    <property type="component" value="Chromosome 2"/>
</dbReference>
<protein>
    <submittedName>
        <fullName evidence="2">Uncharacterized protein</fullName>
    </submittedName>
</protein>
<proteinExistence type="predicted"/>
<feature type="signal peptide" evidence="1">
    <location>
        <begin position="1"/>
        <end position="22"/>
    </location>
</feature>
<dbReference type="Gramene" id="PRQ47911">
    <property type="protein sequence ID" value="PRQ47911"/>
    <property type="gene ID" value="RchiOBHm_Chr2g0104871"/>
</dbReference>
<name>A0A2P6RNF0_ROSCH</name>
<organism evidence="2 3">
    <name type="scientific">Rosa chinensis</name>
    <name type="common">China rose</name>
    <dbReference type="NCBI Taxonomy" id="74649"/>
    <lineage>
        <taxon>Eukaryota</taxon>
        <taxon>Viridiplantae</taxon>
        <taxon>Streptophyta</taxon>
        <taxon>Embryophyta</taxon>
        <taxon>Tracheophyta</taxon>
        <taxon>Spermatophyta</taxon>
        <taxon>Magnoliopsida</taxon>
        <taxon>eudicotyledons</taxon>
        <taxon>Gunneridae</taxon>
        <taxon>Pentapetalae</taxon>
        <taxon>rosids</taxon>
        <taxon>fabids</taxon>
        <taxon>Rosales</taxon>
        <taxon>Rosaceae</taxon>
        <taxon>Rosoideae</taxon>
        <taxon>Rosoideae incertae sedis</taxon>
        <taxon>Rosa</taxon>
    </lineage>
</organism>
<comment type="caution">
    <text evidence="2">The sequence shown here is derived from an EMBL/GenBank/DDBJ whole genome shotgun (WGS) entry which is preliminary data.</text>
</comment>
<gene>
    <name evidence="2" type="ORF">RchiOBHm_Chr2g0104871</name>
</gene>
<dbReference type="AlphaFoldDB" id="A0A2P6RNF0"/>
<evidence type="ECO:0000256" key="1">
    <source>
        <dbReference type="SAM" id="SignalP"/>
    </source>
</evidence>
<reference evidence="2 3" key="1">
    <citation type="journal article" date="2018" name="Nat. Genet.">
        <title>The Rosa genome provides new insights in the design of modern roses.</title>
        <authorList>
            <person name="Bendahmane M."/>
        </authorList>
    </citation>
    <scope>NUCLEOTIDE SEQUENCE [LARGE SCALE GENOMIC DNA]</scope>
    <source>
        <strain evidence="3">cv. Old Blush</strain>
    </source>
</reference>
<keyword evidence="1" id="KW-0732">Signal</keyword>
<keyword evidence="3" id="KW-1185">Reference proteome</keyword>
<feature type="chain" id="PRO_5015178315" evidence="1">
    <location>
        <begin position="23"/>
        <end position="54"/>
    </location>
</feature>